<dbReference type="InterPro" id="IPR000719">
    <property type="entry name" value="Prot_kinase_dom"/>
</dbReference>
<dbReference type="SMART" id="SM00742">
    <property type="entry name" value="Hr1"/>
    <property type="match status" value="1"/>
</dbReference>
<evidence type="ECO:0000256" key="3">
    <source>
        <dbReference type="ARBA" id="ARBA00022553"/>
    </source>
</evidence>
<sequence length="844" mass="98362">MSKQKININALIDCAEVVKSQIKNKKTPYTDSQVETLKIYTDELTRTRISDFEIIRSLAKGGYGAVYIVKNKTDGKVYAMKRICKSEVIKQPHTALFMSEKDAMLDAINSEWLVYLYSAFQDKSYLYFVMDFVPGGDFMALLARKGVIPEEWIRFYAAEILLSLEELHLLGYLHRDIKPDNILITASGHIKLADFGSCAKKVDGKAHSSVTVGTPDYISPEVLNSMCEECQYGEEVDVWSFGVVLYEMIFGEPPFYSNSLQETYKRISNISFSLPSEISEDLKDLLKKTICHKDHRLSIQELKKHAFFKNLDLKNIKKMNPPFVPKILDETDISYFEDVWEDKDFNKNEKDEGFLNFVGFTYDLKIMDSFYDLIITNKTDIKDKIKYENFNFKEMHDTLNYTNSIAPGVNYTIKTDKILKDENSLNQTILKPNYSNEDHPPSPIYSEYIEKTFGPVIIEKTSKDSIVENSIYFRSRSVILENIEDIKNIVLKISEIEKDVDLLNQENKYLSSEIFLYRRRLDEMGNLTSMYEAEAKSLAVGVPDISVEEIKKQLRMKKTEIREYQQRLEEEIVQRQRLENELIKIKEEKEKIAKEKGNICTKGIFNVKILQINKDESYENSIIDIEDNKFSFQDKSSNINNVYLENLRNNELYHLTMKKRALIIKITFIKDVEKSISSMSRTSLKRVEQEIDRENQIKEGIEDMIKMLNGQVLENAIKQLEGSKKKIHQLQFELEKIKRCSLNEDSDEEEQPSNIKAYEFNNHRFIIKSFPPHTLCYHCNEVLYGLCDQGYECSECKMIVHKCCYVLTDVSCEVYKAMRKGVSYYVMLRNLEEKEKLFRIVKGL</sequence>
<keyword evidence="10" id="KW-0067">ATP-binding</keyword>
<comment type="similarity">
    <text evidence="12">Belongs to the protein kinase superfamily. STE Ser/Thr protein kinase family. COT1 subfamily.</text>
</comment>
<name>A0A4Q9L752_9MICR</name>
<feature type="domain" description="Phorbol-ester/DAG-type" evidence="19">
    <location>
        <begin position="762"/>
        <end position="812"/>
    </location>
</feature>
<feature type="domain" description="Protein kinase" evidence="18">
    <location>
        <begin position="52"/>
        <end position="308"/>
    </location>
</feature>
<proteinExistence type="inferred from homology"/>
<dbReference type="GO" id="GO:0005524">
    <property type="term" value="F:ATP binding"/>
    <property type="evidence" value="ECO:0007669"/>
    <property type="project" value="UniProtKB-KW"/>
</dbReference>
<evidence type="ECO:0000259" key="19">
    <source>
        <dbReference type="PROSITE" id="PS50081"/>
    </source>
</evidence>
<dbReference type="CDD" id="cd00029">
    <property type="entry name" value="C1"/>
    <property type="match status" value="1"/>
</dbReference>
<dbReference type="VEuPathDB" id="MicrosporidiaDB:CWI39_0962p0010"/>
<feature type="coiled-coil region" evidence="17">
    <location>
        <begin position="486"/>
        <end position="513"/>
    </location>
</feature>
<dbReference type="SMART" id="SM00220">
    <property type="entry name" value="S_TKc"/>
    <property type="match status" value="1"/>
</dbReference>
<dbReference type="AlphaFoldDB" id="A0A4Q9L752"/>
<dbReference type="GO" id="GO:0008270">
    <property type="term" value="F:zinc ion binding"/>
    <property type="evidence" value="ECO:0007669"/>
    <property type="project" value="UniProtKB-KW"/>
</dbReference>
<evidence type="ECO:0000313" key="21">
    <source>
        <dbReference type="EMBL" id="TBU03477.1"/>
    </source>
</evidence>
<dbReference type="PROSITE" id="PS51285">
    <property type="entry name" value="AGC_KINASE_CTER"/>
    <property type="match status" value="1"/>
</dbReference>
<dbReference type="SMART" id="SM00133">
    <property type="entry name" value="S_TK_X"/>
    <property type="match status" value="1"/>
</dbReference>
<dbReference type="Proteomes" id="UP000293045">
    <property type="component" value="Unassembled WGS sequence"/>
</dbReference>
<dbReference type="Gene3D" id="3.30.200.20">
    <property type="entry name" value="Phosphorylase Kinase, domain 1"/>
    <property type="match status" value="1"/>
</dbReference>
<dbReference type="GO" id="GO:0004697">
    <property type="term" value="F:diacylglycerol-dependent serine/threonine kinase activity"/>
    <property type="evidence" value="ECO:0007669"/>
    <property type="project" value="UniProtKB-EC"/>
</dbReference>
<gene>
    <name evidence="21" type="ORF">CWI39_0962p0010</name>
</gene>
<evidence type="ECO:0000256" key="6">
    <source>
        <dbReference type="ARBA" id="ARBA00022741"/>
    </source>
</evidence>
<evidence type="ECO:0000256" key="13">
    <source>
        <dbReference type="ARBA" id="ARBA00047272"/>
    </source>
</evidence>
<keyword evidence="11 17" id="KW-0175">Coiled coil</keyword>
<evidence type="ECO:0000256" key="17">
    <source>
        <dbReference type="SAM" id="Coils"/>
    </source>
</evidence>
<feature type="coiled-coil region" evidence="17">
    <location>
        <begin position="547"/>
        <end position="598"/>
    </location>
</feature>
<evidence type="ECO:0000256" key="12">
    <source>
        <dbReference type="ARBA" id="ARBA00038271"/>
    </source>
</evidence>
<organism evidence="21 22">
    <name type="scientific">Hamiltosporidium magnivora</name>
    <dbReference type="NCBI Taxonomy" id="148818"/>
    <lineage>
        <taxon>Eukaryota</taxon>
        <taxon>Fungi</taxon>
        <taxon>Fungi incertae sedis</taxon>
        <taxon>Microsporidia</taxon>
        <taxon>Dubosqiidae</taxon>
        <taxon>Hamiltosporidium</taxon>
    </lineage>
</organism>
<evidence type="ECO:0000313" key="22">
    <source>
        <dbReference type="Proteomes" id="UP000293045"/>
    </source>
</evidence>
<dbReference type="SUPFAM" id="SSF46585">
    <property type="entry name" value="HR1 repeat"/>
    <property type="match status" value="1"/>
</dbReference>
<dbReference type="SMART" id="SM00109">
    <property type="entry name" value="C1"/>
    <property type="match status" value="1"/>
</dbReference>
<dbReference type="PROSITE" id="PS00108">
    <property type="entry name" value="PROTEIN_KINASE_ST"/>
    <property type="match status" value="1"/>
</dbReference>
<dbReference type="InterPro" id="IPR050839">
    <property type="entry name" value="Rho-assoc_Ser/Thr_Kinase"/>
</dbReference>
<keyword evidence="7" id="KW-0863">Zinc-finger</keyword>
<dbReference type="GO" id="GO:0007165">
    <property type="term" value="P:signal transduction"/>
    <property type="evidence" value="ECO:0007669"/>
    <property type="project" value="InterPro"/>
</dbReference>
<protein>
    <recommendedName>
        <fullName evidence="1">non-specific serine/threonine protein kinase</fullName>
        <ecNumber evidence="1">2.7.11.1</ecNumber>
    </recommendedName>
</protein>
<evidence type="ECO:0000256" key="10">
    <source>
        <dbReference type="ARBA" id="ARBA00022840"/>
    </source>
</evidence>
<keyword evidence="6" id="KW-0547">Nucleotide-binding</keyword>
<dbReference type="GO" id="GO:0005856">
    <property type="term" value="C:cytoskeleton"/>
    <property type="evidence" value="ECO:0007669"/>
    <property type="project" value="TreeGrafter"/>
</dbReference>
<dbReference type="InterPro" id="IPR002219">
    <property type="entry name" value="PKC_DAG/PE"/>
</dbReference>
<keyword evidence="4" id="KW-0808">Transferase</keyword>
<comment type="caution">
    <text evidence="21">The sequence shown here is derived from an EMBL/GenBank/DDBJ whole genome shotgun (WGS) entry which is preliminary data.</text>
</comment>
<dbReference type="InterPro" id="IPR036274">
    <property type="entry name" value="HR1_rpt_sf"/>
</dbReference>
<evidence type="ECO:0000256" key="14">
    <source>
        <dbReference type="ARBA" id="ARBA00047470"/>
    </source>
</evidence>
<keyword evidence="2" id="KW-0723">Serine/threonine-protein kinase</keyword>
<dbReference type="PANTHER" id="PTHR22988">
    <property type="entry name" value="MYOTONIC DYSTROPHY S/T KINASE-RELATED"/>
    <property type="match status" value="1"/>
</dbReference>
<accession>A0A4Q9L752</accession>
<evidence type="ECO:0000259" key="18">
    <source>
        <dbReference type="PROSITE" id="PS50011"/>
    </source>
</evidence>
<evidence type="ECO:0000256" key="9">
    <source>
        <dbReference type="ARBA" id="ARBA00022833"/>
    </source>
</evidence>
<dbReference type="EMBL" id="PIXR01000962">
    <property type="protein sequence ID" value="TBU03477.1"/>
    <property type="molecule type" value="Genomic_DNA"/>
</dbReference>
<dbReference type="InterPro" id="IPR008271">
    <property type="entry name" value="Ser/Thr_kinase_AS"/>
</dbReference>
<evidence type="ECO:0000256" key="2">
    <source>
        <dbReference type="ARBA" id="ARBA00022527"/>
    </source>
</evidence>
<evidence type="ECO:0000256" key="16">
    <source>
        <dbReference type="ARBA" id="ARBA00048679"/>
    </source>
</evidence>
<comment type="catalytic activity">
    <reaction evidence="16">
        <text>L-seryl-[protein] + ATP = O-phospho-L-seryl-[protein] + ADP + H(+)</text>
        <dbReference type="Rhea" id="RHEA:17989"/>
        <dbReference type="Rhea" id="RHEA-COMP:9863"/>
        <dbReference type="Rhea" id="RHEA-COMP:11604"/>
        <dbReference type="ChEBI" id="CHEBI:15378"/>
        <dbReference type="ChEBI" id="CHEBI:29999"/>
        <dbReference type="ChEBI" id="CHEBI:30616"/>
        <dbReference type="ChEBI" id="CHEBI:83421"/>
        <dbReference type="ChEBI" id="CHEBI:456216"/>
        <dbReference type="EC" id="2.7.11.1"/>
    </reaction>
</comment>
<evidence type="ECO:0000256" key="11">
    <source>
        <dbReference type="ARBA" id="ARBA00023054"/>
    </source>
</evidence>
<evidence type="ECO:0000256" key="15">
    <source>
        <dbReference type="ARBA" id="ARBA00047899"/>
    </source>
</evidence>
<dbReference type="GO" id="GO:0005737">
    <property type="term" value="C:cytoplasm"/>
    <property type="evidence" value="ECO:0007669"/>
    <property type="project" value="TreeGrafter"/>
</dbReference>
<keyword evidence="8 21" id="KW-0418">Kinase</keyword>
<keyword evidence="3" id="KW-0597">Phosphoprotein</keyword>
<keyword evidence="9" id="KW-0862">Zinc</keyword>
<dbReference type="InterPro" id="IPR011072">
    <property type="entry name" value="HR1_rho-bd"/>
</dbReference>
<feature type="coiled-coil region" evidence="17">
    <location>
        <begin position="684"/>
        <end position="733"/>
    </location>
</feature>
<dbReference type="VEuPathDB" id="MicrosporidiaDB:CWI36_1260p0010"/>
<evidence type="ECO:0000256" key="1">
    <source>
        <dbReference type="ARBA" id="ARBA00012513"/>
    </source>
</evidence>
<dbReference type="Pfam" id="PF00130">
    <property type="entry name" value="C1_1"/>
    <property type="match status" value="1"/>
</dbReference>
<evidence type="ECO:0000256" key="7">
    <source>
        <dbReference type="ARBA" id="ARBA00022771"/>
    </source>
</evidence>
<dbReference type="Gene3D" id="3.30.60.20">
    <property type="match status" value="1"/>
</dbReference>
<dbReference type="InterPro" id="IPR000961">
    <property type="entry name" value="AGC-kinase_C"/>
</dbReference>
<dbReference type="SUPFAM" id="SSF56112">
    <property type="entry name" value="Protein kinase-like (PK-like)"/>
    <property type="match status" value="1"/>
</dbReference>
<dbReference type="Gene3D" id="1.10.287.160">
    <property type="entry name" value="HR1 repeat"/>
    <property type="match status" value="1"/>
</dbReference>
<reference evidence="21 22" key="1">
    <citation type="submission" date="2017-12" db="EMBL/GenBank/DDBJ databases">
        <authorList>
            <person name="Pombert J.-F."/>
            <person name="Haag K.L."/>
            <person name="Ebert D."/>
        </authorList>
    </citation>
    <scope>NUCLEOTIDE SEQUENCE [LARGE SCALE GENOMIC DNA]</scope>
    <source>
        <strain evidence="21">IL-BN-2</strain>
    </source>
</reference>
<evidence type="ECO:0000256" key="4">
    <source>
        <dbReference type="ARBA" id="ARBA00022679"/>
    </source>
</evidence>
<keyword evidence="5" id="KW-0479">Metal-binding</keyword>
<evidence type="ECO:0000259" key="20">
    <source>
        <dbReference type="PROSITE" id="PS51285"/>
    </source>
</evidence>
<evidence type="ECO:0000256" key="5">
    <source>
        <dbReference type="ARBA" id="ARBA00022723"/>
    </source>
</evidence>
<dbReference type="Gene3D" id="1.10.510.10">
    <property type="entry name" value="Transferase(Phosphotransferase) domain 1"/>
    <property type="match status" value="1"/>
</dbReference>
<dbReference type="InterPro" id="IPR011009">
    <property type="entry name" value="Kinase-like_dom_sf"/>
</dbReference>
<dbReference type="PANTHER" id="PTHR22988:SF71">
    <property type="entry name" value="CITRON RHO-INTERACTING KINASE"/>
    <property type="match status" value="1"/>
</dbReference>
<comment type="catalytic activity">
    <reaction evidence="14">
        <text>L-seryl-[protein] + ATP = O-phospho-L-seryl-[protein] + ADP + H(+)</text>
        <dbReference type="Rhea" id="RHEA:17989"/>
        <dbReference type="Rhea" id="RHEA-COMP:9863"/>
        <dbReference type="Rhea" id="RHEA-COMP:11604"/>
        <dbReference type="ChEBI" id="CHEBI:15378"/>
        <dbReference type="ChEBI" id="CHEBI:29999"/>
        <dbReference type="ChEBI" id="CHEBI:30616"/>
        <dbReference type="ChEBI" id="CHEBI:83421"/>
        <dbReference type="ChEBI" id="CHEBI:456216"/>
        <dbReference type="EC" id="2.7.11.13"/>
    </reaction>
</comment>
<comment type="catalytic activity">
    <reaction evidence="15">
        <text>L-threonyl-[protein] + ATP = O-phospho-L-threonyl-[protein] + ADP + H(+)</text>
        <dbReference type="Rhea" id="RHEA:46608"/>
        <dbReference type="Rhea" id="RHEA-COMP:11060"/>
        <dbReference type="Rhea" id="RHEA-COMP:11605"/>
        <dbReference type="ChEBI" id="CHEBI:15378"/>
        <dbReference type="ChEBI" id="CHEBI:30013"/>
        <dbReference type="ChEBI" id="CHEBI:30616"/>
        <dbReference type="ChEBI" id="CHEBI:61977"/>
        <dbReference type="ChEBI" id="CHEBI:456216"/>
        <dbReference type="EC" id="2.7.11.1"/>
    </reaction>
</comment>
<dbReference type="SUPFAM" id="SSF57889">
    <property type="entry name" value="Cysteine-rich domain"/>
    <property type="match status" value="1"/>
</dbReference>
<dbReference type="PROSITE" id="PS50081">
    <property type="entry name" value="ZF_DAG_PE_2"/>
    <property type="match status" value="1"/>
</dbReference>
<dbReference type="InterPro" id="IPR046349">
    <property type="entry name" value="C1-like_sf"/>
</dbReference>
<evidence type="ECO:0000256" key="8">
    <source>
        <dbReference type="ARBA" id="ARBA00022777"/>
    </source>
</evidence>
<dbReference type="PROSITE" id="PS00479">
    <property type="entry name" value="ZF_DAG_PE_1"/>
    <property type="match status" value="1"/>
</dbReference>
<dbReference type="EC" id="2.7.11.1" evidence="1"/>
<dbReference type="FunFam" id="1.10.510.10:FF:000751">
    <property type="entry name" value="Non-specific serine/threonine protein kinase"/>
    <property type="match status" value="1"/>
</dbReference>
<comment type="catalytic activity">
    <reaction evidence="13">
        <text>L-threonyl-[protein] + ATP = O-phospho-L-threonyl-[protein] + ADP + H(+)</text>
        <dbReference type="Rhea" id="RHEA:46608"/>
        <dbReference type="Rhea" id="RHEA-COMP:11060"/>
        <dbReference type="Rhea" id="RHEA-COMP:11605"/>
        <dbReference type="ChEBI" id="CHEBI:15378"/>
        <dbReference type="ChEBI" id="CHEBI:30013"/>
        <dbReference type="ChEBI" id="CHEBI:30616"/>
        <dbReference type="ChEBI" id="CHEBI:61977"/>
        <dbReference type="ChEBI" id="CHEBI:456216"/>
        <dbReference type="EC" id="2.7.11.13"/>
    </reaction>
</comment>
<dbReference type="GO" id="GO:0031032">
    <property type="term" value="P:actomyosin structure organization"/>
    <property type="evidence" value="ECO:0007669"/>
    <property type="project" value="TreeGrafter"/>
</dbReference>
<dbReference type="PROSITE" id="PS50011">
    <property type="entry name" value="PROTEIN_KINASE_DOM"/>
    <property type="match status" value="1"/>
</dbReference>
<feature type="domain" description="AGC-kinase C-terminal" evidence="20">
    <location>
        <begin position="309"/>
        <end position="372"/>
    </location>
</feature>
<dbReference type="Pfam" id="PF00069">
    <property type="entry name" value="Pkinase"/>
    <property type="match status" value="1"/>
</dbReference>